<keyword evidence="4" id="KW-0804">Transcription</keyword>
<comment type="subcellular location">
    <subcellularLocation>
        <location evidence="1">Nucleus</location>
    </subcellularLocation>
</comment>
<keyword evidence="5" id="KW-0539">Nucleus</keyword>
<dbReference type="GO" id="GO:0005634">
    <property type="term" value="C:nucleus"/>
    <property type="evidence" value="ECO:0007669"/>
    <property type="project" value="UniProtKB-SubCell"/>
</dbReference>
<evidence type="ECO:0000256" key="3">
    <source>
        <dbReference type="ARBA" id="ARBA00023015"/>
    </source>
</evidence>
<evidence type="ECO:0000313" key="9">
    <source>
        <dbReference type="Proteomes" id="UP001296104"/>
    </source>
</evidence>
<dbReference type="InterPro" id="IPR007219">
    <property type="entry name" value="XnlR_reg_dom"/>
</dbReference>
<evidence type="ECO:0000313" key="8">
    <source>
        <dbReference type="EMBL" id="CAK4034841.1"/>
    </source>
</evidence>
<dbReference type="AlphaFoldDB" id="A0AAI8Z9G5"/>
<dbReference type="Proteomes" id="UP001296104">
    <property type="component" value="Unassembled WGS sequence"/>
</dbReference>
<dbReference type="GO" id="GO:0006351">
    <property type="term" value="P:DNA-templated transcription"/>
    <property type="evidence" value="ECO:0007669"/>
    <property type="project" value="InterPro"/>
</dbReference>
<gene>
    <name evidence="8" type="ORF">LECACI_7A009999</name>
</gene>
<evidence type="ECO:0000256" key="5">
    <source>
        <dbReference type="ARBA" id="ARBA00023242"/>
    </source>
</evidence>
<accession>A0AAI8Z9G5</accession>
<dbReference type="SMART" id="SM00066">
    <property type="entry name" value="GAL4"/>
    <property type="match status" value="1"/>
</dbReference>
<dbReference type="InterPro" id="IPR001138">
    <property type="entry name" value="Zn2Cys6_DnaBD"/>
</dbReference>
<dbReference type="CDD" id="cd12148">
    <property type="entry name" value="fungal_TF_MHR"/>
    <property type="match status" value="1"/>
</dbReference>
<feature type="region of interest" description="Disordered" evidence="6">
    <location>
        <begin position="1"/>
        <end position="194"/>
    </location>
</feature>
<evidence type="ECO:0000256" key="6">
    <source>
        <dbReference type="SAM" id="MobiDB-lite"/>
    </source>
</evidence>
<feature type="compositionally biased region" description="Polar residues" evidence="6">
    <location>
        <begin position="175"/>
        <end position="186"/>
    </location>
</feature>
<evidence type="ECO:0000256" key="4">
    <source>
        <dbReference type="ARBA" id="ARBA00023163"/>
    </source>
</evidence>
<organism evidence="8 9">
    <name type="scientific">Lecanosticta acicola</name>
    <dbReference type="NCBI Taxonomy" id="111012"/>
    <lineage>
        <taxon>Eukaryota</taxon>
        <taxon>Fungi</taxon>
        <taxon>Dikarya</taxon>
        <taxon>Ascomycota</taxon>
        <taxon>Pezizomycotina</taxon>
        <taxon>Dothideomycetes</taxon>
        <taxon>Dothideomycetidae</taxon>
        <taxon>Mycosphaerellales</taxon>
        <taxon>Mycosphaerellaceae</taxon>
        <taxon>Lecanosticta</taxon>
    </lineage>
</organism>
<dbReference type="PROSITE" id="PS50048">
    <property type="entry name" value="ZN2_CY6_FUNGAL_2"/>
    <property type="match status" value="1"/>
</dbReference>
<dbReference type="PANTHER" id="PTHR47338:SF11">
    <property type="entry name" value="ZN(II)2CYS6 TRANSCRIPTION FACTOR (EUROFUNG)"/>
    <property type="match status" value="1"/>
</dbReference>
<dbReference type="CDD" id="cd00067">
    <property type="entry name" value="GAL4"/>
    <property type="match status" value="1"/>
</dbReference>
<dbReference type="GO" id="GO:0000981">
    <property type="term" value="F:DNA-binding transcription factor activity, RNA polymerase II-specific"/>
    <property type="evidence" value="ECO:0007669"/>
    <property type="project" value="InterPro"/>
</dbReference>
<evidence type="ECO:0000256" key="2">
    <source>
        <dbReference type="ARBA" id="ARBA00022723"/>
    </source>
</evidence>
<feature type="compositionally biased region" description="Polar residues" evidence="6">
    <location>
        <begin position="280"/>
        <end position="292"/>
    </location>
</feature>
<evidence type="ECO:0000259" key="7">
    <source>
        <dbReference type="PROSITE" id="PS50048"/>
    </source>
</evidence>
<dbReference type="PANTHER" id="PTHR47338">
    <property type="entry name" value="ZN(II)2CYS6 TRANSCRIPTION FACTOR (EUROFUNG)-RELATED"/>
    <property type="match status" value="1"/>
</dbReference>
<sequence length="880" mass="98251">MTDRPGSQRRPDAYPPAPVQPDYRPQTQNLPRLHDILTSQPPAPSPSAYGSNWAPTTGPPHHPQQHPNGEGYHGHHTGWHPPLAHPPHDGPQTYPSQQGRRLELPILETSPIARRDSHSVPLSPYPPHHHHEGAREYNEMRRERPRQASTSSYHPNGVLTPYTPAGPDGSHYRSPATSLDRPSSNALAPAGPESSKKYLGVRDVAGEGPCHMYEGGFRIPTHVDGEAVNPAWGLTKANKPRKRLAMACLDCREKKIKCEPGLASCLQCEKAKRPCRKAPTHQSTSEPNTTPVWQGHPDSPSRQGYHETTPPSARETESADVSSKRRTLEEPSPSGLPTKRHRSASPVGAQSGVGAMHVNGTHQVSPIMPRSPGKVLAWEEDPFALEPEMTMHLLDLFFAYVNNATYGIFPRHHFMRWVTSYAEKCQNERTVLYALMAVGSIFADDRYSGVGKHCAQVANEALLSKIGRFSMSLAQTRLLLGLYHFAKGANNVACDYVSSGINVAVYLRLHTERGCFEEETAVEKSRNEFAFTKEQLVECKRRTMWTCFLMDHYCGATHNLMNSQDIFIRLPCTEDTFECGLASNAPQFDNGITDPATTILTPSSAVSPMAWLVLIAAIWGNVYSFTHRATHRSASTYESEYEKFYEETRANLENWAARLPEALQLTKTNVEGSVQRGYGGPFISMHVLYHLAWLKMNRFARHEHIPKSIARNVRTAHRHAHELLQVMSLFRAAKWEIMDKEGHQASFLFTMPFAGYAILAAIDVIGAGGLDSNLTATLDLISCGLDCLRELGRYWDSARDQEKACEKRYYQIHNVLKHPFTARSGCWLGREWGVHSSLEREFALEDDCIYGVSDRDYFDALKDDTVNGRAPNGNGLRGIV</sequence>
<dbReference type="InterPro" id="IPR036864">
    <property type="entry name" value="Zn2-C6_fun-type_DNA-bd_sf"/>
</dbReference>
<dbReference type="GO" id="GO:0003677">
    <property type="term" value="F:DNA binding"/>
    <property type="evidence" value="ECO:0007669"/>
    <property type="project" value="InterPro"/>
</dbReference>
<dbReference type="GO" id="GO:0008270">
    <property type="term" value="F:zinc ion binding"/>
    <property type="evidence" value="ECO:0007669"/>
    <property type="project" value="InterPro"/>
</dbReference>
<dbReference type="InterPro" id="IPR050815">
    <property type="entry name" value="TF_fung"/>
</dbReference>
<proteinExistence type="predicted"/>
<keyword evidence="2" id="KW-0479">Metal-binding</keyword>
<comment type="caution">
    <text evidence="8">The sequence shown here is derived from an EMBL/GenBank/DDBJ whole genome shotgun (WGS) entry which is preliminary data.</text>
</comment>
<dbReference type="PROSITE" id="PS00463">
    <property type="entry name" value="ZN2_CY6_FUNGAL_1"/>
    <property type="match status" value="1"/>
</dbReference>
<reference evidence="8" key="1">
    <citation type="submission" date="2023-11" db="EMBL/GenBank/DDBJ databases">
        <authorList>
            <person name="Alioto T."/>
            <person name="Alioto T."/>
            <person name="Gomez Garrido J."/>
        </authorList>
    </citation>
    <scope>NUCLEOTIDE SEQUENCE</scope>
</reference>
<feature type="compositionally biased region" description="Basic and acidic residues" evidence="6">
    <location>
        <begin position="314"/>
        <end position="329"/>
    </location>
</feature>
<dbReference type="Gene3D" id="4.10.240.10">
    <property type="entry name" value="Zn(2)-C6 fungal-type DNA-binding domain"/>
    <property type="match status" value="1"/>
</dbReference>
<dbReference type="Pfam" id="PF04082">
    <property type="entry name" value="Fungal_trans"/>
    <property type="match status" value="1"/>
</dbReference>
<keyword evidence="9" id="KW-1185">Reference proteome</keyword>
<evidence type="ECO:0000256" key="1">
    <source>
        <dbReference type="ARBA" id="ARBA00004123"/>
    </source>
</evidence>
<feature type="domain" description="Zn(2)-C6 fungal-type" evidence="7">
    <location>
        <begin position="247"/>
        <end position="277"/>
    </location>
</feature>
<feature type="region of interest" description="Disordered" evidence="6">
    <location>
        <begin position="273"/>
        <end position="354"/>
    </location>
</feature>
<feature type="compositionally biased region" description="Basic and acidic residues" evidence="6">
    <location>
        <begin position="133"/>
        <end position="146"/>
    </location>
</feature>
<dbReference type="EMBL" id="CAVMBE010000140">
    <property type="protein sequence ID" value="CAK4034841.1"/>
    <property type="molecule type" value="Genomic_DNA"/>
</dbReference>
<name>A0AAI8Z9G5_9PEZI</name>
<protein>
    <submittedName>
        <fullName evidence="8">Transcription factor C6 like</fullName>
    </submittedName>
</protein>
<keyword evidence="3" id="KW-0805">Transcription regulation</keyword>
<dbReference type="SUPFAM" id="SSF57701">
    <property type="entry name" value="Zn2/Cys6 DNA-binding domain"/>
    <property type="match status" value="1"/>
</dbReference>